<proteinExistence type="predicted"/>
<gene>
    <name evidence="3" type="ORF">HYFRA_00013971</name>
</gene>
<dbReference type="SUPFAM" id="SSF46934">
    <property type="entry name" value="UBA-like"/>
    <property type="match status" value="1"/>
</dbReference>
<dbReference type="InterPro" id="IPR011990">
    <property type="entry name" value="TPR-like_helical_dom_sf"/>
</dbReference>
<dbReference type="SUPFAM" id="SSF48452">
    <property type="entry name" value="TPR-like"/>
    <property type="match status" value="1"/>
</dbReference>
<dbReference type="Gene3D" id="1.25.40.10">
    <property type="entry name" value="Tetratricopeptide repeat domain"/>
    <property type="match status" value="1"/>
</dbReference>
<protein>
    <recommendedName>
        <fullName evidence="2">UBA domain-containing protein</fullName>
    </recommendedName>
</protein>
<feature type="domain" description="UBA" evidence="2">
    <location>
        <begin position="414"/>
        <end position="454"/>
    </location>
</feature>
<evidence type="ECO:0000313" key="4">
    <source>
        <dbReference type="Proteomes" id="UP000696280"/>
    </source>
</evidence>
<reference evidence="3" key="1">
    <citation type="submission" date="2021-07" db="EMBL/GenBank/DDBJ databases">
        <authorList>
            <person name="Durling M."/>
        </authorList>
    </citation>
    <scope>NUCLEOTIDE SEQUENCE</scope>
</reference>
<dbReference type="AlphaFoldDB" id="A0A9N9L7Q5"/>
<feature type="region of interest" description="Disordered" evidence="1">
    <location>
        <begin position="610"/>
        <end position="632"/>
    </location>
</feature>
<sequence>MLSGSSANTEHRSAHIPIHLAVRVIKFGIDLYDALSPTEKARDPTEMLYRSLSGNLALHDISKKNEEQLVYVRRALQVAMSVLRREKKFTILDFEYTTKGLAVLGTTHFKDGRHLPQAKAAFLLLARLARACMTEDHIATINEGSYLLRIANSLTSLHAVTIRTGEPKEISDQYRNLIPKGPFVNMNPMIENPISEQATGWYSLAQGIDTGEISELLLKASIQYEVDQVDKAKKIYTDLLRRARQRDDKAAQFGCQRALVLLYIKMREWRTAGEHTKQAMSLTAFQGKTGSYWPGTNVDKGRDYLLFALSFMKVGKWESAFTAMQQATSIIVVSANSDDLAVLWKEREALDLEKLMHDWLTTDLNIPQEIKNLKSALEAAVSRYTAEEELERRMPIGTDLVPEVNLPQLEPMGALQQRAIAIGESMGFSRTQIDAAMRAAYSHPDRALEYLFNHTSEHCKFVNINKGIPEHLRRDSVEHIPVGSWKLDELLEAARASSGSKGVALHCFLDSYLGGCPGSDRKKICQRQGRDVQQSRAVIAIMNSPYILHITENAKIEPKPERFTEAIDLLLSSVDLSKKIDQNSQKRKDLSIADKVLKLMIPGYKPLRVEEGEADEEQKSVTFESSPKPRKRETEVVAIKKTSTINVMATMKAAFENGDETAIESAFTEGLKQMESTNLVDAIQAAFENRDKLAFESAYEEAKMAVRRAGKAPAR</sequence>
<dbReference type="InterPro" id="IPR009060">
    <property type="entry name" value="UBA-like_sf"/>
</dbReference>
<evidence type="ECO:0000256" key="1">
    <source>
        <dbReference type="SAM" id="MobiDB-lite"/>
    </source>
</evidence>
<dbReference type="OrthoDB" id="419317at2759"/>
<dbReference type="Gene3D" id="1.10.8.10">
    <property type="entry name" value="DNA helicase RuvA subunit, C-terminal domain"/>
    <property type="match status" value="1"/>
</dbReference>
<evidence type="ECO:0000259" key="2">
    <source>
        <dbReference type="PROSITE" id="PS50030"/>
    </source>
</evidence>
<dbReference type="FunFam" id="1.10.8.10:FF:000003">
    <property type="entry name" value="UV excision repair protein RAD23 homolog"/>
    <property type="match status" value="1"/>
</dbReference>
<dbReference type="InterPro" id="IPR015940">
    <property type="entry name" value="UBA"/>
</dbReference>
<organism evidence="3 4">
    <name type="scientific">Hymenoscyphus fraxineus</name>
    <dbReference type="NCBI Taxonomy" id="746836"/>
    <lineage>
        <taxon>Eukaryota</taxon>
        <taxon>Fungi</taxon>
        <taxon>Dikarya</taxon>
        <taxon>Ascomycota</taxon>
        <taxon>Pezizomycotina</taxon>
        <taxon>Leotiomycetes</taxon>
        <taxon>Helotiales</taxon>
        <taxon>Helotiaceae</taxon>
        <taxon>Hymenoscyphus</taxon>
    </lineage>
</organism>
<evidence type="ECO:0000313" key="3">
    <source>
        <dbReference type="EMBL" id="CAG8961796.1"/>
    </source>
</evidence>
<keyword evidence="4" id="KW-1185">Reference proteome</keyword>
<comment type="caution">
    <text evidence="3">The sequence shown here is derived from an EMBL/GenBank/DDBJ whole genome shotgun (WGS) entry which is preliminary data.</text>
</comment>
<dbReference type="EMBL" id="CAJVRL010000116">
    <property type="protein sequence ID" value="CAG8961796.1"/>
    <property type="molecule type" value="Genomic_DNA"/>
</dbReference>
<dbReference type="PROSITE" id="PS50030">
    <property type="entry name" value="UBA"/>
    <property type="match status" value="1"/>
</dbReference>
<dbReference type="Proteomes" id="UP000696280">
    <property type="component" value="Unassembled WGS sequence"/>
</dbReference>
<name>A0A9N9L7Q5_9HELO</name>
<accession>A0A9N9L7Q5</accession>